<organism evidence="2 3">
    <name type="scientific">Microbacterium schleiferi</name>
    <dbReference type="NCBI Taxonomy" id="69362"/>
    <lineage>
        <taxon>Bacteria</taxon>
        <taxon>Bacillati</taxon>
        <taxon>Actinomycetota</taxon>
        <taxon>Actinomycetes</taxon>
        <taxon>Micrococcales</taxon>
        <taxon>Microbacteriaceae</taxon>
        <taxon>Microbacterium</taxon>
    </lineage>
</organism>
<protein>
    <submittedName>
        <fullName evidence="2">DUF4307 domain-containing protein</fullName>
    </submittedName>
</protein>
<accession>A0A7S8RG28</accession>
<evidence type="ECO:0000313" key="3">
    <source>
        <dbReference type="Proteomes" id="UP000594480"/>
    </source>
</evidence>
<dbReference type="AlphaFoldDB" id="A0A7S8RG28"/>
<dbReference type="EMBL" id="CP064760">
    <property type="protein sequence ID" value="QPE03761.1"/>
    <property type="molecule type" value="Genomic_DNA"/>
</dbReference>
<dbReference type="Proteomes" id="UP000594480">
    <property type="component" value="Chromosome"/>
</dbReference>
<sequence length="139" mass="14950">MTTAPPASDAAIRAKLDDRYGRRGGRAPRWVIILGLVVVVAIIGWFGWMTVANSLESVDADTTGFTVVDDRTVSLSFQVTAPTNREVACILEAQDEQHGIVGWRVLVIPPSSEHTRAFVETIPTTAGATTGLINACWVT</sequence>
<reference evidence="2 3" key="1">
    <citation type="submission" date="2020-11" db="EMBL/GenBank/DDBJ databases">
        <title>Amino acid is mineralized and recycled by bacteria in oceanic microbiome.</title>
        <authorList>
            <person name="Zheng L.Y."/>
        </authorList>
    </citation>
    <scope>NUCLEOTIDE SEQUENCE [LARGE SCALE GENOMIC DNA]</scope>
    <source>
        <strain evidence="2 3">A32-1</strain>
    </source>
</reference>
<keyword evidence="3" id="KW-1185">Reference proteome</keyword>
<gene>
    <name evidence="2" type="ORF">IT882_10765</name>
</gene>
<dbReference type="Pfam" id="PF14155">
    <property type="entry name" value="DUF4307"/>
    <property type="match status" value="1"/>
</dbReference>
<name>A0A7S8RG28_9MICO</name>
<evidence type="ECO:0000256" key="1">
    <source>
        <dbReference type="SAM" id="Phobius"/>
    </source>
</evidence>
<evidence type="ECO:0000313" key="2">
    <source>
        <dbReference type="EMBL" id="QPE03761.1"/>
    </source>
</evidence>
<keyword evidence="1" id="KW-0472">Membrane</keyword>
<dbReference type="KEGG" id="msf:IT882_10765"/>
<dbReference type="RefSeq" id="WP_195691853.1">
    <property type="nucleotide sequence ID" value="NZ_CP064760.1"/>
</dbReference>
<keyword evidence="1" id="KW-0812">Transmembrane</keyword>
<dbReference type="InterPro" id="IPR025443">
    <property type="entry name" value="DUF4307"/>
</dbReference>
<feature type="transmembrane region" description="Helical" evidence="1">
    <location>
        <begin position="30"/>
        <end position="48"/>
    </location>
</feature>
<proteinExistence type="predicted"/>
<keyword evidence="1" id="KW-1133">Transmembrane helix</keyword>